<keyword evidence="14" id="KW-1185">Reference proteome</keyword>
<evidence type="ECO:0000256" key="7">
    <source>
        <dbReference type="ARBA" id="ARBA00023010"/>
    </source>
</evidence>
<evidence type="ECO:0000313" key="14">
    <source>
        <dbReference type="Proteomes" id="UP000606498"/>
    </source>
</evidence>
<reference evidence="14" key="1">
    <citation type="journal article" date="2019" name="Int. J. Syst. Evol. Microbiol.">
        <title>The Global Catalogue of Microorganisms (GCM) 10K type strain sequencing project: providing services to taxonomists for standard genome sequencing and annotation.</title>
        <authorList>
            <consortium name="The Broad Institute Genomics Platform"/>
            <consortium name="The Broad Institute Genome Sequencing Center for Infectious Disease"/>
            <person name="Wu L."/>
            <person name="Ma J."/>
        </authorList>
    </citation>
    <scope>NUCLEOTIDE SEQUENCE [LARGE SCALE GENOMIC DNA]</scope>
    <source>
        <strain evidence="14">CGMCC 1.16033</strain>
    </source>
</reference>
<evidence type="ECO:0000256" key="5">
    <source>
        <dbReference type="ARBA" id="ARBA00022927"/>
    </source>
</evidence>
<comment type="caution">
    <text evidence="13">The sequence shown here is derived from an EMBL/GenBank/DDBJ whole genome shotgun (WGS) entry which is preliminary data.</text>
</comment>
<dbReference type="HAMAP" id="MF_01465">
    <property type="entry name" value="SecY"/>
    <property type="match status" value="1"/>
</dbReference>
<feature type="transmembrane region" description="Helical" evidence="9">
    <location>
        <begin position="21"/>
        <end position="40"/>
    </location>
</feature>
<gene>
    <name evidence="9 13" type="primary">secY</name>
    <name evidence="13" type="ORF">GCM10011520_38090</name>
</gene>
<dbReference type="SUPFAM" id="SSF103491">
    <property type="entry name" value="Preprotein translocase SecY subunit"/>
    <property type="match status" value="1"/>
</dbReference>
<evidence type="ECO:0000256" key="6">
    <source>
        <dbReference type="ARBA" id="ARBA00022989"/>
    </source>
</evidence>
<dbReference type="InterPro" id="IPR030659">
    <property type="entry name" value="SecY_CS"/>
</dbReference>
<dbReference type="PANTHER" id="PTHR10906">
    <property type="entry name" value="SECY/SEC61-ALPHA FAMILY MEMBER"/>
    <property type="match status" value="1"/>
</dbReference>
<comment type="subcellular location">
    <subcellularLocation>
        <location evidence="9">Cell membrane</location>
        <topology evidence="9">Multi-pass membrane protein</topology>
    </subcellularLocation>
    <subcellularLocation>
        <location evidence="1 11">Membrane</location>
        <topology evidence="1 11">Multi-pass membrane protein</topology>
    </subcellularLocation>
</comment>
<dbReference type="PROSITE" id="PS00756">
    <property type="entry name" value="SECY_2"/>
    <property type="match status" value="1"/>
</dbReference>
<evidence type="ECO:0000256" key="2">
    <source>
        <dbReference type="ARBA" id="ARBA00005751"/>
    </source>
</evidence>
<dbReference type="GeneID" id="88623007"/>
<evidence type="ECO:0000256" key="11">
    <source>
        <dbReference type="RuleBase" id="RU003484"/>
    </source>
</evidence>
<keyword evidence="6 9" id="KW-1133">Transmembrane helix</keyword>
<dbReference type="PIRSF" id="PIRSF004557">
    <property type="entry name" value="SecY"/>
    <property type="match status" value="1"/>
</dbReference>
<accession>A0ABQ1THG3</accession>
<feature type="transmembrane region" description="Helical" evidence="9">
    <location>
        <begin position="271"/>
        <end position="292"/>
    </location>
</feature>
<dbReference type="PRINTS" id="PR00303">
    <property type="entry name" value="SECYTRNLCASE"/>
</dbReference>
<evidence type="ECO:0000256" key="8">
    <source>
        <dbReference type="ARBA" id="ARBA00023136"/>
    </source>
</evidence>
<dbReference type="InterPro" id="IPR026593">
    <property type="entry name" value="SecY"/>
</dbReference>
<feature type="transmembrane region" description="Helical" evidence="9">
    <location>
        <begin position="183"/>
        <end position="200"/>
    </location>
</feature>
<feature type="transmembrane region" description="Helical" evidence="9">
    <location>
        <begin position="370"/>
        <end position="390"/>
    </location>
</feature>
<keyword evidence="8 9" id="KW-0472">Membrane</keyword>
<comment type="function">
    <text evidence="9 10">The central subunit of the protein translocation channel SecYEG. Consists of two halves formed by TMs 1-5 and 6-10. These two domains form a lateral gate at the front which open onto the bilayer between TMs 2 and 7, and are clamped together by SecE at the back. The channel is closed by both a pore ring composed of hydrophobic SecY resides and a short helix (helix 2A) on the extracellular side of the membrane which forms a plug. The plug probably moves laterally to allow the channel to open. The ring and the pore may move independently.</text>
</comment>
<dbReference type="Pfam" id="PF00344">
    <property type="entry name" value="SecY"/>
    <property type="match status" value="1"/>
</dbReference>
<feature type="transmembrane region" description="Helical" evidence="9">
    <location>
        <begin position="312"/>
        <end position="334"/>
    </location>
</feature>
<dbReference type="NCBIfam" id="TIGR00967">
    <property type="entry name" value="3a0501s007"/>
    <property type="match status" value="1"/>
</dbReference>
<dbReference type="Gene3D" id="1.10.3370.10">
    <property type="entry name" value="SecY subunit domain"/>
    <property type="match status" value="1"/>
</dbReference>
<keyword evidence="9" id="KW-1003">Cell membrane</keyword>
<keyword evidence="7 9" id="KW-0811">Translocation</keyword>
<protein>
    <recommendedName>
        <fullName evidence="9 10">Protein translocase subunit SecY</fullName>
    </recommendedName>
</protein>
<evidence type="ECO:0000256" key="1">
    <source>
        <dbReference type="ARBA" id="ARBA00004141"/>
    </source>
</evidence>
<dbReference type="RefSeq" id="WP_039036046.1">
    <property type="nucleotide sequence ID" value="NZ_AP024618.1"/>
</dbReference>
<dbReference type="EMBL" id="BMKO01000017">
    <property type="protein sequence ID" value="GGE94135.1"/>
    <property type="molecule type" value="Genomic_DNA"/>
</dbReference>
<sequence>MAKPGLDLKSAKGGLSELKARLLFVIGAIIVFRAGSFVPIPGIDAAVLAELFAQQKGTILGMFNMFSGGALERASIFALGIMPYISASIIMQLLTVVHPALAELKKEGESGRKKISQYTRWGTLVLGTFQSIGIATGLPNLVTGLVVDPGFGFYFVAVVSLVTGTMFLMWLGEQITERGIGNGISILIFAGIVAGLPSAIGQTAEQARQGDLNVLVLLLIAVIVFAVTYFVVFVERGQRRIVVNYAKRQQGRKVFAAQSTHLPLKVNMAGVIPPIFASSIILFPGTLAQWFGQNPSMEWLTEVSLAVSPGQPLYSLLYAAAIIFFCFFYTALVFNPRETADNLKKSGAFIPGIRPGEQTSRYIDKVMTRLTLAGALYITFICLIPEFMLIAWKVQFYFGGTSLLIMVVVIMDFMAQVQTHMMSHQYESVMKKANLVNKANLDRFGR</sequence>
<comment type="similarity">
    <text evidence="2 9 12">Belongs to the SecY/SEC61-alpha family.</text>
</comment>
<evidence type="ECO:0000256" key="12">
    <source>
        <dbReference type="RuleBase" id="RU004349"/>
    </source>
</evidence>
<keyword evidence="3 9" id="KW-0813">Transport</keyword>
<evidence type="ECO:0000256" key="4">
    <source>
        <dbReference type="ARBA" id="ARBA00022692"/>
    </source>
</evidence>
<dbReference type="Proteomes" id="UP000606498">
    <property type="component" value="Unassembled WGS sequence"/>
</dbReference>
<dbReference type="InterPro" id="IPR023201">
    <property type="entry name" value="SecY_dom_sf"/>
</dbReference>
<evidence type="ECO:0000256" key="3">
    <source>
        <dbReference type="ARBA" id="ARBA00022448"/>
    </source>
</evidence>
<feature type="transmembrane region" description="Helical" evidence="9">
    <location>
        <begin position="118"/>
        <end position="139"/>
    </location>
</feature>
<keyword evidence="5 9" id="KW-0653">Protein transport</keyword>
<feature type="transmembrane region" description="Helical" evidence="9">
    <location>
        <begin position="151"/>
        <end position="171"/>
    </location>
</feature>
<dbReference type="PROSITE" id="PS00755">
    <property type="entry name" value="SECY_1"/>
    <property type="match status" value="1"/>
</dbReference>
<evidence type="ECO:0000313" key="13">
    <source>
        <dbReference type="EMBL" id="GGE94135.1"/>
    </source>
</evidence>
<proteinExistence type="inferred from homology"/>
<dbReference type="InterPro" id="IPR002208">
    <property type="entry name" value="SecY/SEC61-alpha"/>
</dbReference>
<keyword evidence="4 9" id="KW-0812">Transmembrane</keyword>
<evidence type="ECO:0000256" key="10">
    <source>
        <dbReference type="RuleBase" id="RU000537"/>
    </source>
</evidence>
<feature type="transmembrane region" description="Helical" evidence="9">
    <location>
        <begin position="74"/>
        <end position="97"/>
    </location>
</feature>
<comment type="subunit">
    <text evidence="9">Component of the Sec protein translocase complex. Heterotrimer consisting of SecY, SecE and SecG subunits. The heterotrimers can form oligomers, although 1 heterotrimer is thought to be able to translocate proteins. Interacts with the ribosome. Interacts with SecDF, and other proteins may be involved. Interacts with SecA.</text>
</comment>
<evidence type="ECO:0000256" key="9">
    <source>
        <dbReference type="HAMAP-Rule" id="MF_01465"/>
    </source>
</evidence>
<name>A0ABQ1THG3_9GAMM</name>
<feature type="transmembrane region" description="Helical" evidence="9">
    <location>
        <begin position="212"/>
        <end position="234"/>
    </location>
</feature>
<organism evidence="13 14">
    <name type="scientific">Shewanella carassii</name>
    <dbReference type="NCBI Taxonomy" id="1987584"/>
    <lineage>
        <taxon>Bacteria</taxon>
        <taxon>Pseudomonadati</taxon>
        <taxon>Pseudomonadota</taxon>
        <taxon>Gammaproteobacteria</taxon>
        <taxon>Alteromonadales</taxon>
        <taxon>Shewanellaceae</taxon>
        <taxon>Shewanella</taxon>
    </lineage>
</organism>
<feature type="transmembrane region" description="Helical" evidence="9">
    <location>
        <begin position="396"/>
        <end position="415"/>
    </location>
</feature>